<dbReference type="AlphaFoldDB" id="A0A1G8DB26"/>
<keyword evidence="2" id="KW-0812">Transmembrane</keyword>
<dbReference type="Pfam" id="PF13845">
    <property type="entry name" value="Septum_form"/>
    <property type="match status" value="1"/>
</dbReference>
<proteinExistence type="predicted"/>
<evidence type="ECO:0000256" key="2">
    <source>
        <dbReference type="SAM" id="Phobius"/>
    </source>
</evidence>
<evidence type="ECO:0000259" key="3">
    <source>
        <dbReference type="Pfam" id="PF13845"/>
    </source>
</evidence>
<keyword evidence="2" id="KW-1133">Transmembrane helix</keyword>
<evidence type="ECO:0000313" key="4">
    <source>
        <dbReference type="EMBL" id="SDH54774.1"/>
    </source>
</evidence>
<dbReference type="InterPro" id="IPR026004">
    <property type="entry name" value="Septum_form"/>
</dbReference>
<dbReference type="Proteomes" id="UP000199258">
    <property type="component" value="Unassembled WGS sequence"/>
</dbReference>
<dbReference type="EMBL" id="FNDT01000001">
    <property type="protein sequence ID" value="SDH54774.1"/>
    <property type="molecule type" value="Genomic_DNA"/>
</dbReference>
<organism evidence="4 5">
    <name type="scientific">Arthrobacter subterraneus</name>
    <dbReference type="NCBI Taxonomy" id="335973"/>
    <lineage>
        <taxon>Bacteria</taxon>
        <taxon>Bacillati</taxon>
        <taxon>Actinomycetota</taxon>
        <taxon>Actinomycetes</taxon>
        <taxon>Micrococcales</taxon>
        <taxon>Micrococcaceae</taxon>
        <taxon>Arthrobacter</taxon>
    </lineage>
</organism>
<protein>
    <submittedName>
        <fullName evidence="4">Septum formation</fullName>
    </submittedName>
</protein>
<evidence type="ECO:0000313" key="5">
    <source>
        <dbReference type="Proteomes" id="UP000199258"/>
    </source>
</evidence>
<accession>A0A1G8DB26</accession>
<dbReference type="RefSeq" id="WP_175460068.1">
    <property type="nucleotide sequence ID" value="NZ_FNDT01000001.1"/>
</dbReference>
<feature type="domain" description="Septum formation-related" evidence="3">
    <location>
        <begin position="94"/>
        <end position="189"/>
    </location>
</feature>
<keyword evidence="2" id="KW-0472">Membrane</keyword>
<gene>
    <name evidence="4" type="ORF">SAMN04488693_101541</name>
</gene>
<feature type="transmembrane region" description="Helical" evidence="2">
    <location>
        <begin position="40"/>
        <end position="62"/>
    </location>
</feature>
<sequence length="206" mass="20872">MPPVGGPYGLPPAGTEQASPTRIRARAADRSVSGSNRKKLLILGAAGLLLLALLIFAIVSIVNALRGDDTGRGATPGSTPGADGIIAENISPLELEAGACILGFDAANVSADVTTVTCTTPHNAQLLATTSLPEDADFPGEAALNASGDELCNSVPIDEDAAAGYSGLTLTQVTPTSGTWAEGDRRIDCFVVSDEGNVITDTLLAE</sequence>
<evidence type="ECO:0000256" key="1">
    <source>
        <dbReference type="SAM" id="MobiDB-lite"/>
    </source>
</evidence>
<keyword evidence="5" id="KW-1185">Reference proteome</keyword>
<name>A0A1G8DB26_9MICC</name>
<dbReference type="STRING" id="335973.SAMN04488693_101541"/>
<feature type="region of interest" description="Disordered" evidence="1">
    <location>
        <begin position="1"/>
        <end position="30"/>
    </location>
</feature>
<reference evidence="4 5" key="1">
    <citation type="submission" date="2016-10" db="EMBL/GenBank/DDBJ databases">
        <authorList>
            <person name="de Groot N.N."/>
        </authorList>
    </citation>
    <scope>NUCLEOTIDE SEQUENCE [LARGE SCALE GENOMIC DNA]</scope>
    <source>
        <strain evidence="4 5">NP_1H</strain>
    </source>
</reference>